<evidence type="ECO:0000256" key="1">
    <source>
        <dbReference type="SAM" id="MobiDB-lite"/>
    </source>
</evidence>
<dbReference type="EMBL" id="BAAAVI010000073">
    <property type="protein sequence ID" value="GAA2902134.1"/>
    <property type="molecule type" value="Genomic_DNA"/>
</dbReference>
<evidence type="ECO:0000313" key="3">
    <source>
        <dbReference type="Proteomes" id="UP001500831"/>
    </source>
</evidence>
<feature type="region of interest" description="Disordered" evidence="1">
    <location>
        <begin position="82"/>
        <end position="119"/>
    </location>
</feature>
<dbReference type="InterPro" id="IPR006311">
    <property type="entry name" value="TAT_signal"/>
</dbReference>
<dbReference type="PROSITE" id="PS51318">
    <property type="entry name" value="TAT"/>
    <property type="match status" value="1"/>
</dbReference>
<evidence type="ECO:0000313" key="2">
    <source>
        <dbReference type="EMBL" id="GAA2902134.1"/>
    </source>
</evidence>
<gene>
    <name evidence="2" type="ORF">GCM10010517_67990</name>
</gene>
<comment type="caution">
    <text evidence="2">The sequence shown here is derived from an EMBL/GenBank/DDBJ whole genome shotgun (WGS) entry which is preliminary data.</text>
</comment>
<sequence length="167" mass="17351">MRSVSRRALLRGGALGVATVTLTGCAEEEPVRLAAKPPDPETVLVQELIAGKERTIALYASAGEDRLTPFKQRHEAHLAELRRRLPPGATAASSSSAPAPASSASPAPTPSPSESRRPTVRGLMDLERRAAALRPRQLAGASPALAQLIASIGACEAAHALALSRSL</sequence>
<protein>
    <submittedName>
        <fullName evidence="2">Uncharacterized protein</fullName>
    </submittedName>
</protein>
<feature type="compositionally biased region" description="Low complexity" evidence="1">
    <location>
        <begin position="86"/>
        <end position="106"/>
    </location>
</feature>
<name>A0ABN3W6R1_9ACTN</name>
<dbReference type="PROSITE" id="PS51257">
    <property type="entry name" value="PROKAR_LIPOPROTEIN"/>
    <property type="match status" value="1"/>
</dbReference>
<keyword evidence="3" id="KW-1185">Reference proteome</keyword>
<accession>A0ABN3W6R1</accession>
<reference evidence="2 3" key="1">
    <citation type="journal article" date="2019" name="Int. J. Syst. Evol. Microbiol.">
        <title>The Global Catalogue of Microorganisms (GCM) 10K type strain sequencing project: providing services to taxonomists for standard genome sequencing and annotation.</title>
        <authorList>
            <consortium name="The Broad Institute Genomics Platform"/>
            <consortium name="The Broad Institute Genome Sequencing Center for Infectious Disease"/>
            <person name="Wu L."/>
            <person name="Ma J."/>
        </authorList>
    </citation>
    <scope>NUCLEOTIDE SEQUENCE [LARGE SCALE GENOMIC DNA]</scope>
    <source>
        <strain evidence="2 3">JCM 6242</strain>
    </source>
</reference>
<proteinExistence type="predicted"/>
<dbReference type="RefSeq" id="WP_344980133.1">
    <property type="nucleotide sequence ID" value="NZ_BAAAVI010000073.1"/>
</dbReference>
<organism evidence="2 3">
    <name type="scientific">Streptosporangium fragile</name>
    <dbReference type="NCBI Taxonomy" id="46186"/>
    <lineage>
        <taxon>Bacteria</taxon>
        <taxon>Bacillati</taxon>
        <taxon>Actinomycetota</taxon>
        <taxon>Actinomycetes</taxon>
        <taxon>Streptosporangiales</taxon>
        <taxon>Streptosporangiaceae</taxon>
        <taxon>Streptosporangium</taxon>
    </lineage>
</organism>
<dbReference type="Proteomes" id="UP001500831">
    <property type="component" value="Unassembled WGS sequence"/>
</dbReference>